<keyword evidence="5" id="KW-0999">Mitochondrion inner membrane</keyword>
<keyword evidence="8" id="KW-0496">Mitochondrion</keyword>
<dbReference type="Gene3D" id="1.10.238.10">
    <property type="entry name" value="EF-hand"/>
    <property type="match status" value="2"/>
</dbReference>
<comment type="subcellular location">
    <subcellularLocation>
        <location evidence="1">Mitochondrion inner membrane</location>
    </subcellularLocation>
    <subcellularLocation>
        <location evidence="2">Mitochondrion intermembrane space</location>
    </subcellularLocation>
</comment>
<evidence type="ECO:0000256" key="7">
    <source>
        <dbReference type="ARBA" id="ARBA00022946"/>
    </source>
</evidence>
<evidence type="ECO:0000256" key="8">
    <source>
        <dbReference type="ARBA" id="ARBA00023128"/>
    </source>
</evidence>
<reference evidence="11" key="3">
    <citation type="submission" date="2025-09" db="UniProtKB">
        <authorList>
            <consortium name="Ensembl"/>
        </authorList>
    </citation>
    <scope>IDENTIFICATION</scope>
</reference>
<reference evidence="11" key="2">
    <citation type="submission" date="2025-08" db="UniProtKB">
        <authorList>
            <consortium name="Ensembl"/>
        </authorList>
    </citation>
    <scope>IDENTIFICATION</scope>
</reference>
<name>A0A8C3ELI9_CORMO</name>
<evidence type="ECO:0000256" key="2">
    <source>
        <dbReference type="ARBA" id="ARBA00004569"/>
    </source>
</evidence>
<dbReference type="GO" id="GO:0005758">
    <property type="term" value="C:mitochondrial intermembrane space"/>
    <property type="evidence" value="ECO:0007669"/>
    <property type="project" value="UniProtKB-SubCell"/>
</dbReference>
<evidence type="ECO:0000256" key="3">
    <source>
        <dbReference type="ARBA" id="ARBA00022723"/>
    </source>
</evidence>
<evidence type="ECO:0000256" key="10">
    <source>
        <dbReference type="ARBA" id="ARBA00023157"/>
    </source>
</evidence>
<gene>
    <name evidence="11" type="primary">MICU2</name>
</gene>
<dbReference type="PANTHER" id="PTHR12294">
    <property type="entry name" value="EF HAND DOMAIN FAMILY A1,A2-RELATED"/>
    <property type="match status" value="1"/>
</dbReference>
<proteinExistence type="predicted"/>
<reference evidence="12" key="1">
    <citation type="submission" date="2019-10" db="EMBL/GenBank/DDBJ databases">
        <title>Corvus moneduloides (New Caledonian crow) genome, bCorMon1, primary haplotype.</title>
        <authorList>
            <person name="Rutz C."/>
            <person name="Fungtammasan C."/>
            <person name="Mountcastle J."/>
            <person name="Formenti G."/>
            <person name="Chow W."/>
            <person name="Howe K."/>
            <person name="Steele M.P."/>
            <person name="Fernandes J."/>
            <person name="Gilbert M.T.P."/>
            <person name="Fedrigo O."/>
            <person name="Jarvis E.D."/>
            <person name="Gemmell N."/>
        </authorList>
    </citation>
    <scope>NUCLEOTIDE SEQUENCE [LARGE SCALE GENOMIC DNA]</scope>
</reference>
<dbReference type="PROSITE" id="PS50222">
    <property type="entry name" value="EF_HAND_2"/>
    <property type="match status" value="2"/>
</dbReference>
<sequence>MALSVTSSLPLNTSRDGDSTTSEGSPFQCLITLPVKRFLLMPNLNLPWRSLRLCSLVLSPVAWEKRTTPTWLHPPFRLPLCQLRPLRLCGWRRSRWRSGARAMPAGPSRSRPRSAASGPTLRMRGAAAAALSGKMSAAWRAAVAAAARAPLRGRLAGMRPPRSQRRSPAWGAVAAAAALVGGGCLAVCYSRRPLVIPTVLAQKADVIRAEVDERLSLRKHRFMHFASLEYEGEHYMTPRDFLFSVMFDQVERKASAKKLTKKEVDAALLYVAKAKPGPTFFRELGDKGLISYAEYLFLLTILTKPRTGLQIAFKMLDADGNEQVEMKEFFKLQRIIGKEDDLKAAGDETVLWETELDSCGVNTMLLVHFFGKQGKEKLRFSEFFRFMENLQTEVQEMEFIKFAKGLSVMRKEDFAAWLLYFTDEENNEIYWQNVKDRIDAGENISLEEFKTFCKFTNNLEDFSIAMQMFTVANRPVKRAEFKRAVKVATGQDLSDNVLDTIFKIFDLDGDDCLSHSEFLGVVRNRIHRGLRVPQQQGIQGFWKCVKKESIKGAKELWKQTGKSPF</sequence>
<keyword evidence="3" id="KW-0479">Metal-binding</keyword>
<dbReference type="PANTHER" id="PTHR12294:SF3">
    <property type="entry name" value="CALCIUM UPTAKE PROTEIN 2, MITOCHONDRIAL"/>
    <property type="match status" value="1"/>
</dbReference>
<dbReference type="InterPro" id="IPR002048">
    <property type="entry name" value="EF_hand_dom"/>
</dbReference>
<keyword evidence="4" id="KW-0677">Repeat</keyword>
<evidence type="ECO:0000313" key="12">
    <source>
        <dbReference type="Proteomes" id="UP000694553"/>
    </source>
</evidence>
<evidence type="ECO:0000256" key="5">
    <source>
        <dbReference type="ARBA" id="ARBA00022792"/>
    </source>
</evidence>
<dbReference type="SMART" id="SM00054">
    <property type="entry name" value="EFh"/>
    <property type="match status" value="2"/>
</dbReference>
<dbReference type="CDD" id="cd16174">
    <property type="entry name" value="EFh_MICU2"/>
    <property type="match status" value="1"/>
</dbReference>
<dbReference type="GO" id="GO:0005509">
    <property type="term" value="F:calcium ion binding"/>
    <property type="evidence" value="ECO:0007669"/>
    <property type="project" value="InterPro"/>
</dbReference>
<evidence type="ECO:0000256" key="1">
    <source>
        <dbReference type="ARBA" id="ARBA00004273"/>
    </source>
</evidence>
<accession>A0A8C3ELI9</accession>
<evidence type="ECO:0000256" key="9">
    <source>
        <dbReference type="ARBA" id="ARBA00023136"/>
    </source>
</evidence>
<dbReference type="Ensembl" id="ENSCMUT00000021514.2">
    <property type="protein sequence ID" value="ENSCMUP00000020033.1"/>
    <property type="gene ID" value="ENSCMUG00000012354.2"/>
</dbReference>
<keyword evidence="6" id="KW-0106">Calcium</keyword>
<dbReference type="GO" id="GO:0051560">
    <property type="term" value="P:mitochondrial calcium ion homeostasis"/>
    <property type="evidence" value="ECO:0007669"/>
    <property type="project" value="TreeGrafter"/>
</dbReference>
<dbReference type="GO" id="GO:1990246">
    <property type="term" value="C:uniplex complex"/>
    <property type="evidence" value="ECO:0007669"/>
    <property type="project" value="TreeGrafter"/>
</dbReference>
<protein>
    <submittedName>
        <fullName evidence="11">Mitochondrial calcium uptake 2</fullName>
    </submittedName>
</protein>
<dbReference type="SUPFAM" id="SSF47473">
    <property type="entry name" value="EF-hand"/>
    <property type="match status" value="2"/>
</dbReference>
<keyword evidence="7" id="KW-0809">Transit peptide</keyword>
<evidence type="ECO:0000256" key="4">
    <source>
        <dbReference type="ARBA" id="ARBA00022737"/>
    </source>
</evidence>
<dbReference type="InterPro" id="IPR011992">
    <property type="entry name" value="EF-hand-dom_pair"/>
</dbReference>
<dbReference type="InterPro" id="IPR018247">
    <property type="entry name" value="EF_Hand_1_Ca_BS"/>
</dbReference>
<dbReference type="Proteomes" id="UP000694553">
    <property type="component" value="Unassembled WGS sequence"/>
</dbReference>
<evidence type="ECO:0000313" key="11">
    <source>
        <dbReference type="Ensembl" id="ENSCMUP00000020033.1"/>
    </source>
</evidence>
<dbReference type="PROSITE" id="PS00018">
    <property type="entry name" value="EF_HAND_1"/>
    <property type="match status" value="1"/>
</dbReference>
<dbReference type="InterPro" id="IPR039800">
    <property type="entry name" value="MICU1/2/3"/>
</dbReference>
<organism evidence="11 12">
    <name type="scientific">Corvus moneduloides</name>
    <name type="common">New Caledonian crow</name>
    <dbReference type="NCBI Taxonomy" id="1196302"/>
    <lineage>
        <taxon>Eukaryota</taxon>
        <taxon>Metazoa</taxon>
        <taxon>Chordata</taxon>
        <taxon>Craniata</taxon>
        <taxon>Vertebrata</taxon>
        <taxon>Euteleostomi</taxon>
        <taxon>Archelosauria</taxon>
        <taxon>Archosauria</taxon>
        <taxon>Dinosauria</taxon>
        <taxon>Saurischia</taxon>
        <taxon>Theropoda</taxon>
        <taxon>Coelurosauria</taxon>
        <taxon>Aves</taxon>
        <taxon>Neognathae</taxon>
        <taxon>Neoaves</taxon>
        <taxon>Telluraves</taxon>
        <taxon>Australaves</taxon>
        <taxon>Passeriformes</taxon>
        <taxon>Corvoidea</taxon>
        <taxon>Corvidae</taxon>
        <taxon>Corvus</taxon>
    </lineage>
</organism>
<keyword evidence="9" id="KW-0472">Membrane</keyword>
<keyword evidence="10" id="KW-1015">Disulfide bond</keyword>
<dbReference type="GO" id="GO:0036444">
    <property type="term" value="P:calcium import into the mitochondrion"/>
    <property type="evidence" value="ECO:0007669"/>
    <property type="project" value="TreeGrafter"/>
</dbReference>
<keyword evidence="12" id="KW-1185">Reference proteome</keyword>
<dbReference type="FunFam" id="1.10.238.10:FF:000149">
    <property type="entry name" value="Mitochondrial calcium uptake family member 3"/>
    <property type="match status" value="1"/>
</dbReference>
<dbReference type="AlphaFoldDB" id="A0A8C3ELI9"/>
<evidence type="ECO:0000256" key="6">
    <source>
        <dbReference type="ARBA" id="ARBA00022837"/>
    </source>
</evidence>